<dbReference type="SUPFAM" id="SSF103473">
    <property type="entry name" value="MFS general substrate transporter"/>
    <property type="match status" value="1"/>
</dbReference>
<proteinExistence type="predicted"/>
<feature type="region of interest" description="Disordered" evidence="1">
    <location>
        <begin position="107"/>
        <end position="172"/>
    </location>
</feature>
<keyword evidence="2" id="KW-1133">Transmembrane helix</keyword>
<dbReference type="Proteomes" id="UP001321542">
    <property type="component" value="Chromosome"/>
</dbReference>
<protein>
    <recommendedName>
        <fullName evidence="5">Major facilitator superfamily (MFS) profile domain-containing protein</fullName>
    </recommendedName>
</protein>
<keyword evidence="2" id="KW-0472">Membrane</keyword>
<feature type="compositionally biased region" description="Polar residues" evidence="1">
    <location>
        <begin position="143"/>
        <end position="157"/>
    </location>
</feature>
<reference evidence="3 4" key="2">
    <citation type="journal article" date="2023" name="ChemBioChem">
        <title>Acyltransferase Domain Exchange between Two Independent Type I Polyketide Synthases in the Same Producer Strain of Macrolide Antibiotics.</title>
        <authorList>
            <person name="Kudo F."/>
            <person name="Kishikawa K."/>
            <person name="Tsuboi K."/>
            <person name="Kido T."/>
            <person name="Usui T."/>
            <person name="Hashimoto J."/>
            <person name="Shin-Ya K."/>
            <person name="Miyanaga A."/>
            <person name="Eguchi T."/>
        </authorList>
    </citation>
    <scope>NUCLEOTIDE SEQUENCE [LARGE SCALE GENOMIC DNA]</scope>
    <source>
        <strain evidence="3 4">A-8890</strain>
    </source>
</reference>
<dbReference type="EMBL" id="AP018448">
    <property type="protein sequence ID" value="BBC39132.1"/>
    <property type="molecule type" value="Genomic_DNA"/>
</dbReference>
<evidence type="ECO:0000313" key="3">
    <source>
        <dbReference type="EMBL" id="BBC39132.1"/>
    </source>
</evidence>
<reference evidence="3 4" key="1">
    <citation type="journal article" date="2010" name="ChemBioChem">
        <title>Cloning and characterization of the biosynthetic gene cluster of 16-membered macrolide antibiotic FD-891: involvement of a dual functional cytochrome P450 monooxygenase catalyzing epoxidation and hydroxylation.</title>
        <authorList>
            <person name="Kudo F."/>
            <person name="Motegi A."/>
            <person name="Mizoue K."/>
            <person name="Eguchi T."/>
        </authorList>
    </citation>
    <scope>NUCLEOTIDE SEQUENCE [LARGE SCALE GENOMIC DNA]</scope>
    <source>
        <strain evidence="3 4">A-8890</strain>
    </source>
</reference>
<evidence type="ECO:0008006" key="5">
    <source>
        <dbReference type="Google" id="ProtNLM"/>
    </source>
</evidence>
<evidence type="ECO:0000256" key="2">
    <source>
        <dbReference type="SAM" id="Phobius"/>
    </source>
</evidence>
<feature type="transmembrane region" description="Helical" evidence="2">
    <location>
        <begin position="53"/>
        <end position="74"/>
    </location>
</feature>
<organism evidence="3 4">
    <name type="scientific">Streptomyces graminofaciens</name>
    <dbReference type="NCBI Taxonomy" id="68212"/>
    <lineage>
        <taxon>Bacteria</taxon>
        <taxon>Bacillati</taxon>
        <taxon>Actinomycetota</taxon>
        <taxon>Actinomycetes</taxon>
        <taxon>Kitasatosporales</taxon>
        <taxon>Streptomycetaceae</taxon>
        <taxon>Streptomyces</taxon>
    </lineage>
</organism>
<keyword evidence="4" id="KW-1185">Reference proteome</keyword>
<accession>A0ABM7FR64</accession>
<name>A0ABM7FR64_9ACTN</name>
<evidence type="ECO:0000256" key="1">
    <source>
        <dbReference type="SAM" id="MobiDB-lite"/>
    </source>
</evidence>
<keyword evidence="2" id="KW-0812">Transmembrane</keyword>
<gene>
    <name evidence="3" type="ORF">SGFS_104260</name>
</gene>
<sequence length="172" mass="18165">MSLLTLAAALGLSGLGLAWVTIAAFLALAGIPEITAVIVDNVFNEAVPSRHRASLLSMIAFVESALIGIGYLVLGALMDGMGSSVGMATYAAVPCWHVSCGSRCSSEGHGWPPRPRSPPAKRHPETDHLAQRPARWQGRCSLTCRSQSATELSSRRSAPNGMGRIAPLRKPH</sequence>
<dbReference type="InterPro" id="IPR036259">
    <property type="entry name" value="MFS_trans_sf"/>
</dbReference>
<evidence type="ECO:0000313" key="4">
    <source>
        <dbReference type="Proteomes" id="UP001321542"/>
    </source>
</evidence>